<dbReference type="Proteomes" id="UP000246018">
    <property type="component" value="Unassembled WGS sequence"/>
</dbReference>
<evidence type="ECO:0000256" key="3">
    <source>
        <dbReference type="ARBA" id="ARBA00022630"/>
    </source>
</evidence>
<gene>
    <name evidence="8" type="ORF">DDE18_04630</name>
</gene>
<dbReference type="PROSITE" id="PS00623">
    <property type="entry name" value="GMC_OXRED_1"/>
    <property type="match status" value="1"/>
</dbReference>
<feature type="domain" description="Glucose-methanol-choline oxidoreductase N-terminal" evidence="7">
    <location>
        <begin position="89"/>
        <end position="112"/>
    </location>
</feature>
<evidence type="ECO:0000256" key="2">
    <source>
        <dbReference type="ARBA" id="ARBA00010790"/>
    </source>
</evidence>
<comment type="caution">
    <text evidence="8">The sequence shown here is derived from an EMBL/GenBank/DDBJ whole genome shotgun (WGS) entry which is preliminary data.</text>
</comment>
<name>A0A2T8FD34_9ACTN</name>
<feature type="binding site" evidence="5">
    <location>
        <position position="91"/>
    </location>
    <ligand>
        <name>FAD</name>
        <dbReference type="ChEBI" id="CHEBI:57692"/>
    </ligand>
</feature>
<dbReference type="Gene3D" id="3.50.50.60">
    <property type="entry name" value="FAD/NAD(P)-binding domain"/>
    <property type="match status" value="1"/>
</dbReference>
<organism evidence="8 9">
    <name type="scientific">Nocardioides gansuensis</name>
    <dbReference type="NCBI Taxonomy" id="2138300"/>
    <lineage>
        <taxon>Bacteria</taxon>
        <taxon>Bacillati</taxon>
        <taxon>Actinomycetota</taxon>
        <taxon>Actinomycetes</taxon>
        <taxon>Propionibacteriales</taxon>
        <taxon>Nocardioidaceae</taxon>
        <taxon>Nocardioides</taxon>
    </lineage>
</organism>
<dbReference type="GO" id="GO:0016614">
    <property type="term" value="F:oxidoreductase activity, acting on CH-OH group of donors"/>
    <property type="evidence" value="ECO:0007669"/>
    <property type="project" value="InterPro"/>
</dbReference>
<evidence type="ECO:0000256" key="1">
    <source>
        <dbReference type="ARBA" id="ARBA00001974"/>
    </source>
</evidence>
<reference evidence="8 9" key="1">
    <citation type="submission" date="2018-04" db="EMBL/GenBank/DDBJ databases">
        <title>Genome of Nocardioides gansuensis WSJ-1.</title>
        <authorList>
            <person name="Wu S."/>
            <person name="Wang G."/>
        </authorList>
    </citation>
    <scope>NUCLEOTIDE SEQUENCE [LARGE SCALE GENOMIC DNA]</scope>
    <source>
        <strain evidence="8 9">WSJ-1</strain>
    </source>
</reference>
<dbReference type="OrthoDB" id="9785276at2"/>
<dbReference type="InterPro" id="IPR012132">
    <property type="entry name" value="GMC_OxRdtase"/>
</dbReference>
<evidence type="ECO:0000313" key="8">
    <source>
        <dbReference type="EMBL" id="PVG83621.1"/>
    </source>
</evidence>
<evidence type="ECO:0000259" key="7">
    <source>
        <dbReference type="PROSITE" id="PS00623"/>
    </source>
</evidence>
<keyword evidence="3 6" id="KW-0285">Flavoprotein</keyword>
<comment type="cofactor">
    <cofactor evidence="1 5">
        <name>FAD</name>
        <dbReference type="ChEBI" id="CHEBI:57692"/>
    </cofactor>
</comment>
<dbReference type="AlphaFoldDB" id="A0A2T8FD34"/>
<dbReference type="InterPro" id="IPR007867">
    <property type="entry name" value="GMC_OxRtase_C"/>
</dbReference>
<accession>A0A2T8FD34</accession>
<evidence type="ECO:0000256" key="6">
    <source>
        <dbReference type="RuleBase" id="RU003968"/>
    </source>
</evidence>
<dbReference type="InterPro" id="IPR000172">
    <property type="entry name" value="GMC_OxRdtase_N"/>
</dbReference>
<dbReference type="EMBL" id="QDGZ01000002">
    <property type="protein sequence ID" value="PVG83621.1"/>
    <property type="molecule type" value="Genomic_DNA"/>
</dbReference>
<dbReference type="PIRSF" id="PIRSF000137">
    <property type="entry name" value="Alcohol_oxidase"/>
    <property type="match status" value="1"/>
</dbReference>
<dbReference type="GO" id="GO:0050660">
    <property type="term" value="F:flavin adenine dinucleotide binding"/>
    <property type="evidence" value="ECO:0007669"/>
    <property type="project" value="InterPro"/>
</dbReference>
<dbReference type="Gene3D" id="3.30.560.10">
    <property type="entry name" value="Glucose Oxidase, domain 3"/>
    <property type="match status" value="1"/>
</dbReference>
<feature type="binding site" evidence="5">
    <location>
        <position position="225"/>
    </location>
    <ligand>
        <name>FAD</name>
        <dbReference type="ChEBI" id="CHEBI:57692"/>
    </ligand>
</feature>
<evidence type="ECO:0000256" key="5">
    <source>
        <dbReference type="PIRSR" id="PIRSR000137-2"/>
    </source>
</evidence>
<sequence length="542" mass="58629">MPKGASLVVQDAYDYIIVGAGAAGSVLANRLTANPTVSVLLLEYGGRDLNPMLYIPKGFYFTLNGDRYTYQYPTKPFKADGTGESWTRGKVLGGSTSVNGMMYARGSKQHYDKLVKLGNPGWGWDDMLPIYLQMEDHQLGASPMRGAGGPYGISLPEVDEAAKLVLESARSIGMKVVADTNAESGERIGMTPSSIKNGKRVSAASAFLHPIRHRANLTVLNRTRVGQLLFDGNRVIGVRARRRGQQIEVRARREVLVSAGTIESTMLLERSGIGRGDVLSRAGIRLRVESPNVGERAIEQRGATMQVKFKRPVGRTEDLNTLPKQGWEGFKYLLTRRGPVSDAGYNILAGIASSPEHADHVDIQGLFVPLALDATSFDSVKLAKHSGVMFLAYGITPTTTSTIHVTSADPDALPEIDAHYLETEEDQRVGSRLLDKAREVFAAEPIVDLIQEEEFPGPAVSTHEQVLAYAKDPGATIYHAIGANGMGPNDDDVIDFRLRVRGVSGLRVIDASSFPIQVSGNTAAPTMALGWRGAELIAEEDA</sequence>
<protein>
    <submittedName>
        <fullName evidence="8">GMC oxidoreductase</fullName>
    </submittedName>
</protein>
<comment type="similarity">
    <text evidence="2 6">Belongs to the GMC oxidoreductase family.</text>
</comment>
<dbReference type="Pfam" id="PF05199">
    <property type="entry name" value="GMC_oxred_C"/>
    <property type="match status" value="1"/>
</dbReference>
<keyword evidence="9" id="KW-1185">Reference proteome</keyword>
<dbReference type="InterPro" id="IPR036188">
    <property type="entry name" value="FAD/NAD-bd_sf"/>
</dbReference>
<evidence type="ECO:0000256" key="4">
    <source>
        <dbReference type="ARBA" id="ARBA00022827"/>
    </source>
</evidence>
<dbReference type="PANTHER" id="PTHR11552:SF147">
    <property type="entry name" value="CHOLINE DEHYDROGENASE, MITOCHONDRIAL"/>
    <property type="match status" value="1"/>
</dbReference>
<keyword evidence="4 5" id="KW-0274">FAD</keyword>
<proteinExistence type="inferred from homology"/>
<evidence type="ECO:0000313" key="9">
    <source>
        <dbReference type="Proteomes" id="UP000246018"/>
    </source>
</evidence>
<dbReference type="Pfam" id="PF00732">
    <property type="entry name" value="GMC_oxred_N"/>
    <property type="match status" value="1"/>
</dbReference>
<dbReference type="SUPFAM" id="SSF54373">
    <property type="entry name" value="FAD-linked reductases, C-terminal domain"/>
    <property type="match status" value="1"/>
</dbReference>
<dbReference type="SUPFAM" id="SSF51905">
    <property type="entry name" value="FAD/NAD(P)-binding domain"/>
    <property type="match status" value="1"/>
</dbReference>
<dbReference type="PANTHER" id="PTHR11552">
    <property type="entry name" value="GLUCOSE-METHANOL-CHOLINE GMC OXIDOREDUCTASE"/>
    <property type="match status" value="1"/>
</dbReference>